<dbReference type="OrthoDB" id="8536866at2"/>
<gene>
    <name evidence="2" type="ORF">SAMN06295916_0433</name>
</gene>
<organism evidence="2 3">
    <name type="scientific">Polynucleobacter victoriensis</name>
    <dbReference type="NCBI Taxonomy" id="2049319"/>
    <lineage>
        <taxon>Bacteria</taxon>
        <taxon>Pseudomonadati</taxon>
        <taxon>Pseudomonadota</taxon>
        <taxon>Betaproteobacteria</taxon>
        <taxon>Burkholderiales</taxon>
        <taxon>Burkholderiaceae</taxon>
        <taxon>Polynucleobacter</taxon>
    </lineage>
</organism>
<accession>A0A212T578</accession>
<dbReference type="RefSeq" id="WP_088812324.1">
    <property type="nucleotide sequence ID" value="NZ_FYEX01000001.1"/>
</dbReference>
<reference evidence="2 3" key="1">
    <citation type="submission" date="2017-06" db="EMBL/GenBank/DDBJ databases">
        <authorList>
            <person name="Kim H.J."/>
            <person name="Triplett B.A."/>
        </authorList>
    </citation>
    <scope>NUCLEOTIDE SEQUENCE [LARGE SCALE GENOMIC DNA]</scope>
    <source>
        <strain evidence="2 3">MWH-VicM1</strain>
    </source>
</reference>
<evidence type="ECO:0000313" key="3">
    <source>
        <dbReference type="Proteomes" id="UP000197215"/>
    </source>
</evidence>
<keyword evidence="3" id="KW-1185">Reference proteome</keyword>
<keyword evidence="1" id="KW-0732">Signal</keyword>
<dbReference type="AlphaFoldDB" id="A0A212T578"/>
<evidence type="ECO:0000256" key="1">
    <source>
        <dbReference type="SAM" id="SignalP"/>
    </source>
</evidence>
<name>A0A212T578_9BURK</name>
<dbReference type="NCBIfam" id="NF033672">
    <property type="entry name" value="mbn_chaper_assoc"/>
    <property type="match status" value="1"/>
</dbReference>
<dbReference type="Proteomes" id="UP000197215">
    <property type="component" value="Unassembled WGS sequence"/>
</dbReference>
<protein>
    <recommendedName>
        <fullName evidence="4">Copper uptake system-associated protein</fullName>
    </recommendedName>
</protein>
<dbReference type="EMBL" id="FYEX01000001">
    <property type="protein sequence ID" value="SNC61213.1"/>
    <property type="molecule type" value="Genomic_DNA"/>
</dbReference>
<evidence type="ECO:0008006" key="4">
    <source>
        <dbReference type="Google" id="ProtNLM"/>
    </source>
</evidence>
<feature type="signal peptide" evidence="1">
    <location>
        <begin position="1"/>
        <end position="20"/>
    </location>
</feature>
<proteinExistence type="predicted"/>
<evidence type="ECO:0000313" key="2">
    <source>
        <dbReference type="EMBL" id="SNC61213.1"/>
    </source>
</evidence>
<feature type="chain" id="PRO_5012374727" description="Copper uptake system-associated protein" evidence="1">
    <location>
        <begin position="21"/>
        <end position="139"/>
    </location>
</feature>
<sequence length="139" mass="15330">MRFLLKIAALSLFCIQSAFAQSPDQEQIKQLMKHQFDKPHAPLSVAPIAVVGDHALASWIQIDSGGRALLVRHHGKWSIALCGGDGLTQVDVLEKTGMSKQVAAQLSKQLVEGESKLSPKHKKMFSMFKGEVKVDHHQH</sequence>